<dbReference type="Proteomes" id="UP001465976">
    <property type="component" value="Unassembled WGS sequence"/>
</dbReference>
<proteinExistence type="predicted"/>
<protein>
    <submittedName>
        <fullName evidence="2">Uncharacterized protein</fullName>
    </submittedName>
</protein>
<evidence type="ECO:0000313" key="3">
    <source>
        <dbReference type="Proteomes" id="UP001465976"/>
    </source>
</evidence>
<keyword evidence="3" id="KW-1185">Reference proteome</keyword>
<dbReference type="EMBL" id="JBAHYK010000064">
    <property type="protein sequence ID" value="KAL0579316.1"/>
    <property type="molecule type" value="Genomic_DNA"/>
</dbReference>
<comment type="caution">
    <text evidence="2">The sequence shown here is derived from an EMBL/GenBank/DDBJ whole genome shotgun (WGS) entry which is preliminary data.</text>
</comment>
<evidence type="ECO:0000313" key="2">
    <source>
        <dbReference type="EMBL" id="KAL0579316.1"/>
    </source>
</evidence>
<evidence type="ECO:0000256" key="1">
    <source>
        <dbReference type="SAM" id="MobiDB-lite"/>
    </source>
</evidence>
<organism evidence="2 3">
    <name type="scientific">Marasmius crinis-equi</name>
    <dbReference type="NCBI Taxonomy" id="585013"/>
    <lineage>
        <taxon>Eukaryota</taxon>
        <taxon>Fungi</taxon>
        <taxon>Dikarya</taxon>
        <taxon>Basidiomycota</taxon>
        <taxon>Agaricomycotina</taxon>
        <taxon>Agaricomycetes</taxon>
        <taxon>Agaricomycetidae</taxon>
        <taxon>Agaricales</taxon>
        <taxon>Marasmiineae</taxon>
        <taxon>Marasmiaceae</taxon>
        <taxon>Marasmius</taxon>
    </lineage>
</organism>
<accession>A0ABR3FUZ0</accession>
<feature type="compositionally biased region" description="Pro residues" evidence="1">
    <location>
        <begin position="1"/>
        <end position="12"/>
    </location>
</feature>
<feature type="region of interest" description="Disordered" evidence="1">
    <location>
        <begin position="1"/>
        <end position="38"/>
    </location>
</feature>
<feature type="compositionally biased region" description="Polar residues" evidence="1">
    <location>
        <begin position="17"/>
        <end position="33"/>
    </location>
</feature>
<sequence length="322" mass="36703">MSSVPPSSPSPAPASEYDSSNEIPGILSPTQFSDSEDNEGHARIRDCMYCDLPADTNIRSSDGKVLGAHFSHLQQFTGGLALLCDSPLREAGEYCQVPIDGQTLGLILDILHLKKSPPEIAELGFEAVKHLAEAVETYEVYPAMSFCRFYMSVHTEAHPVEVFAYALKHDRRELALYFFERNMSEYVSPLEMKAALFDRSDLFGYLMLYQHNLIAEARDVLINPPVVNHPSPGRPCTLWDPFYGLVLKRHFGKEFSFTDFDDTLKRYIHLVEECRFCVSGVKEWKEVAVHKTKERKEFWNLLDELNGQDREVKAEHEESETF</sequence>
<name>A0ABR3FUZ0_9AGAR</name>
<gene>
    <name evidence="2" type="ORF">V5O48_002714</name>
</gene>
<reference evidence="2 3" key="1">
    <citation type="submission" date="2024-02" db="EMBL/GenBank/DDBJ databases">
        <title>A draft genome for the cacao thread blight pathogen Marasmius crinis-equi.</title>
        <authorList>
            <person name="Cohen S.P."/>
            <person name="Baruah I.K."/>
            <person name="Amoako-Attah I."/>
            <person name="Bukari Y."/>
            <person name="Meinhardt L.W."/>
            <person name="Bailey B.A."/>
        </authorList>
    </citation>
    <scope>NUCLEOTIDE SEQUENCE [LARGE SCALE GENOMIC DNA]</scope>
    <source>
        <strain evidence="2 3">GH-76</strain>
    </source>
</reference>